<dbReference type="AlphaFoldDB" id="A0A7S7AHI0"/>
<dbReference type="PROSITE" id="PS50931">
    <property type="entry name" value="HTH_LYSR"/>
    <property type="match status" value="1"/>
</dbReference>
<evidence type="ECO:0000259" key="5">
    <source>
        <dbReference type="PROSITE" id="PS50931"/>
    </source>
</evidence>
<dbReference type="InterPro" id="IPR050389">
    <property type="entry name" value="LysR-type_TF"/>
</dbReference>
<dbReference type="CDD" id="cd08417">
    <property type="entry name" value="PBP2_Nitroaromatics_like"/>
    <property type="match status" value="1"/>
</dbReference>
<organism evidence="6 7">
    <name type="scientific">Acinetobacter piscicola</name>
    <dbReference type="NCBI Taxonomy" id="2006115"/>
    <lineage>
        <taxon>Bacteria</taxon>
        <taxon>Pseudomonadati</taxon>
        <taxon>Pseudomonadota</taxon>
        <taxon>Gammaproteobacteria</taxon>
        <taxon>Moraxellales</taxon>
        <taxon>Moraxellaceae</taxon>
        <taxon>Acinetobacter</taxon>
    </lineage>
</organism>
<keyword evidence="4" id="KW-0804">Transcription</keyword>
<protein>
    <submittedName>
        <fullName evidence="6">LysR family transcriptional regulator</fullName>
    </submittedName>
</protein>
<dbReference type="SUPFAM" id="SSF46785">
    <property type="entry name" value="Winged helix' DNA-binding domain"/>
    <property type="match status" value="1"/>
</dbReference>
<dbReference type="RefSeq" id="WP_180045185.1">
    <property type="nucleotide sequence ID" value="NZ_CP048659.1"/>
</dbReference>
<dbReference type="InterPro" id="IPR036390">
    <property type="entry name" value="WH_DNA-bd_sf"/>
</dbReference>
<evidence type="ECO:0000256" key="4">
    <source>
        <dbReference type="ARBA" id="ARBA00023163"/>
    </source>
</evidence>
<dbReference type="InterPro" id="IPR000847">
    <property type="entry name" value="LysR_HTH_N"/>
</dbReference>
<dbReference type="PRINTS" id="PR00039">
    <property type="entry name" value="HTHLYSR"/>
</dbReference>
<name>A0A7S7AHI0_9GAMM</name>
<dbReference type="InterPro" id="IPR036388">
    <property type="entry name" value="WH-like_DNA-bd_sf"/>
</dbReference>
<gene>
    <name evidence="6" type="ORF">G0028_09620</name>
</gene>
<evidence type="ECO:0000256" key="2">
    <source>
        <dbReference type="ARBA" id="ARBA00023015"/>
    </source>
</evidence>
<evidence type="ECO:0000256" key="1">
    <source>
        <dbReference type="ARBA" id="ARBA00009437"/>
    </source>
</evidence>
<dbReference type="GO" id="GO:0003677">
    <property type="term" value="F:DNA binding"/>
    <property type="evidence" value="ECO:0007669"/>
    <property type="project" value="UniProtKB-KW"/>
</dbReference>
<accession>A0A7S7AHI0</accession>
<evidence type="ECO:0000256" key="3">
    <source>
        <dbReference type="ARBA" id="ARBA00023125"/>
    </source>
</evidence>
<dbReference type="PANTHER" id="PTHR30118">
    <property type="entry name" value="HTH-TYPE TRANSCRIPTIONAL REGULATOR LEUO-RELATED"/>
    <property type="match status" value="1"/>
</dbReference>
<feature type="domain" description="HTH lysR-type" evidence="5">
    <location>
        <begin position="26"/>
        <end position="75"/>
    </location>
</feature>
<dbReference type="PANTHER" id="PTHR30118:SF15">
    <property type="entry name" value="TRANSCRIPTIONAL REGULATORY PROTEIN"/>
    <property type="match status" value="1"/>
</dbReference>
<dbReference type="Gene3D" id="1.10.10.10">
    <property type="entry name" value="Winged helix-like DNA-binding domain superfamily/Winged helix DNA-binding domain"/>
    <property type="match status" value="1"/>
</dbReference>
<comment type="similarity">
    <text evidence="1">Belongs to the LysR transcriptional regulatory family.</text>
</comment>
<dbReference type="InterPro" id="IPR037402">
    <property type="entry name" value="YidZ_PBP2"/>
</dbReference>
<reference evidence="6 7" key="1">
    <citation type="submission" date="2020-02" db="EMBL/GenBank/DDBJ databases">
        <title>Tigecycline-resistant Acinetobacter species from pigs and migratory birds.</title>
        <authorList>
            <person name="Chen C."/>
            <person name="Sun J."/>
            <person name="Liao X.-P."/>
            <person name="Liu Y.-H."/>
        </authorList>
    </citation>
    <scope>NUCLEOTIDE SEQUENCE [LARGE SCALE GENOMIC DNA]</scope>
    <source>
        <strain evidence="6 7">YH12207_T</strain>
    </source>
</reference>
<dbReference type="SUPFAM" id="SSF53850">
    <property type="entry name" value="Periplasmic binding protein-like II"/>
    <property type="match status" value="1"/>
</dbReference>
<dbReference type="Pfam" id="PF00126">
    <property type="entry name" value="HTH_1"/>
    <property type="match status" value="1"/>
</dbReference>
<keyword evidence="7" id="KW-1185">Reference proteome</keyword>
<dbReference type="InterPro" id="IPR005119">
    <property type="entry name" value="LysR_subst-bd"/>
</dbReference>
<keyword evidence="3" id="KW-0238">DNA-binding</keyword>
<evidence type="ECO:0000313" key="6">
    <source>
        <dbReference type="EMBL" id="QOW46132.1"/>
    </source>
</evidence>
<dbReference type="Gene3D" id="3.40.190.10">
    <property type="entry name" value="Periplasmic binding protein-like II"/>
    <property type="match status" value="2"/>
</dbReference>
<sequence length="305" mass="35370">MNTIHNKSELDLSLFHRIDINLYPLFVAIYEHSSITQAATMLCVSQSAVSHALQRLRLLLKDDLFVRHQQKMRPTPFAEQIYPQIVQALALLQQLSNTQQEFNPSMVKTLKIAIHDEIEPLIFPKLFQHFQNLNLDIQFLSSKLDRKNIQTELATQQIDFAIDLQQNYGTHIAFKNLIQDQFVVCTQQKTMGKAQYFSAKHIGVSSRRTGILLEDFFIQQHNFSRQILLRCQHYSTALQILASDSHAVLTIPEQVLQHLSISENIQIFKHPLDLPSVNIGMFWLRDLDLNLRHQFLRNELSSIFA</sequence>
<proteinExistence type="inferred from homology"/>
<dbReference type="Pfam" id="PF03466">
    <property type="entry name" value="LysR_substrate"/>
    <property type="match status" value="1"/>
</dbReference>
<keyword evidence="2" id="KW-0805">Transcription regulation</keyword>
<dbReference type="GO" id="GO:0003700">
    <property type="term" value="F:DNA-binding transcription factor activity"/>
    <property type="evidence" value="ECO:0007669"/>
    <property type="project" value="InterPro"/>
</dbReference>
<dbReference type="EMBL" id="CP048659">
    <property type="protein sequence ID" value="QOW46132.1"/>
    <property type="molecule type" value="Genomic_DNA"/>
</dbReference>
<evidence type="ECO:0000313" key="7">
    <source>
        <dbReference type="Proteomes" id="UP000593966"/>
    </source>
</evidence>
<dbReference type="Proteomes" id="UP000593966">
    <property type="component" value="Chromosome"/>
</dbReference>